<keyword evidence="12" id="KW-0206">Cytoskeleton</keyword>
<evidence type="ECO:0000256" key="15">
    <source>
        <dbReference type="ARBA" id="ARBA00073502"/>
    </source>
</evidence>
<evidence type="ECO:0000256" key="11">
    <source>
        <dbReference type="ARBA" id="ARBA00023203"/>
    </source>
</evidence>
<gene>
    <name evidence="19" type="ORF">NDU88_001381</name>
</gene>
<accession>A0AAV7PB16</accession>
<keyword evidence="11" id="KW-0009">Actin-binding</keyword>
<evidence type="ECO:0000259" key="18">
    <source>
        <dbReference type="SMART" id="SM01283"/>
    </source>
</evidence>
<sequence>MPSQRCWPGKRLDTESVSTNQESHQSDMSSSVNKSEAESSQANCTCGGKDLIQPSSDSGAVDTGQAMGPQVKDSTVNHTGQELMDNQGLPAPGKPISSSVSEQGIAKCVKHACKSDGPGTEEKDEIRPSSKDGVEEEAAMRRKMLLSKVKITTMADVRMAWQCRSEEHQENQRRNPFSEDFDHAHAMSVRLKKGDRGYGRPKEGSATEKRGQRAHQHVRKEMEDLCLVIRDMGVQGRDGHRRVTFGRLFEHYVRVSDKVVGILLRARKHGMLDFEGEMLWQGVHDHILITLLDDKMT</sequence>
<dbReference type="GO" id="GO:0035025">
    <property type="term" value="P:positive regulation of Rho protein signal transduction"/>
    <property type="evidence" value="ECO:0007669"/>
    <property type="project" value="InterPro"/>
</dbReference>
<keyword evidence="6" id="KW-0653">Protein transport</keyword>
<evidence type="ECO:0000256" key="8">
    <source>
        <dbReference type="ARBA" id="ARBA00023015"/>
    </source>
</evidence>
<feature type="region of interest" description="Disordered" evidence="17">
    <location>
        <begin position="1"/>
        <end position="99"/>
    </location>
</feature>
<keyword evidence="20" id="KW-1185">Reference proteome</keyword>
<keyword evidence="3" id="KW-0813">Transport</keyword>
<evidence type="ECO:0000256" key="6">
    <source>
        <dbReference type="ARBA" id="ARBA00022927"/>
    </source>
</evidence>
<keyword evidence="9" id="KW-0010">Activator</keyword>
<reference evidence="19" key="1">
    <citation type="journal article" date="2022" name="bioRxiv">
        <title>Sequencing and chromosome-scale assembly of the giantPleurodeles waltlgenome.</title>
        <authorList>
            <person name="Brown T."/>
            <person name="Elewa A."/>
            <person name="Iarovenko S."/>
            <person name="Subramanian E."/>
            <person name="Araus A.J."/>
            <person name="Petzold A."/>
            <person name="Susuki M."/>
            <person name="Suzuki K.-i.T."/>
            <person name="Hayashi T."/>
            <person name="Toyoda A."/>
            <person name="Oliveira C."/>
            <person name="Osipova E."/>
            <person name="Leigh N.D."/>
            <person name="Simon A."/>
            <person name="Yun M.H."/>
        </authorList>
    </citation>
    <scope>NUCLEOTIDE SEQUENCE</scope>
    <source>
        <strain evidence="19">20211129_DDA</strain>
        <tissue evidence="19">Liver</tissue>
    </source>
</reference>
<evidence type="ECO:0000256" key="4">
    <source>
        <dbReference type="ARBA" id="ARBA00022490"/>
    </source>
</evidence>
<evidence type="ECO:0000256" key="17">
    <source>
        <dbReference type="SAM" id="MobiDB-lite"/>
    </source>
</evidence>
<dbReference type="FunFam" id="1.10.10.1540:FF:000001">
    <property type="entry name" value="Actin-binding Rho-activating protein a"/>
    <property type="match status" value="1"/>
</dbReference>
<keyword evidence="8" id="KW-0805">Transcription regulation</keyword>
<dbReference type="InterPro" id="IPR026111">
    <property type="entry name" value="Abra"/>
</dbReference>
<evidence type="ECO:0000256" key="14">
    <source>
        <dbReference type="ARBA" id="ARBA00063019"/>
    </source>
</evidence>
<dbReference type="GO" id="GO:0015031">
    <property type="term" value="P:protein transport"/>
    <property type="evidence" value="ECO:0007669"/>
    <property type="project" value="UniProtKB-KW"/>
</dbReference>
<feature type="compositionally biased region" description="Low complexity" evidence="17">
    <location>
        <begin position="29"/>
        <end position="40"/>
    </location>
</feature>
<evidence type="ECO:0000256" key="5">
    <source>
        <dbReference type="ARBA" id="ARBA00022553"/>
    </source>
</evidence>
<dbReference type="AlphaFoldDB" id="A0AAV7PB16"/>
<feature type="region of interest" description="Disordered" evidence="17">
    <location>
        <begin position="113"/>
        <end position="136"/>
    </location>
</feature>
<dbReference type="GO" id="GO:0003779">
    <property type="term" value="F:actin binding"/>
    <property type="evidence" value="ECO:0007669"/>
    <property type="project" value="UniProtKB-KW"/>
</dbReference>
<dbReference type="Proteomes" id="UP001066276">
    <property type="component" value="Chromosome 7"/>
</dbReference>
<proteinExistence type="predicted"/>
<evidence type="ECO:0000256" key="2">
    <source>
        <dbReference type="ARBA" id="ARBA00004245"/>
    </source>
</evidence>
<feature type="compositionally biased region" description="Basic and acidic residues" evidence="17">
    <location>
        <begin position="194"/>
        <end position="211"/>
    </location>
</feature>
<dbReference type="EMBL" id="JANPWB010000011">
    <property type="protein sequence ID" value="KAJ1122908.1"/>
    <property type="molecule type" value="Genomic_DNA"/>
</dbReference>
<comment type="subunit">
    <text evidence="14">Binds F-actin and ABLIM1, ABLIM2 and ABLIM3. Interaction with ABLIM2 and ABLIM3 enhances activity.</text>
</comment>
<dbReference type="PANTHER" id="PTHR22739:SF21">
    <property type="entry name" value="ACTIN-BINDING RHO-ACTIVATING PROTEIN"/>
    <property type="match status" value="1"/>
</dbReference>
<dbReference type="GO" id="GO:0030017">
    <property type="term" value="C:sarcomere"/>
    <property type="evidence" value="ECO:0007669"/>
    <property type="project" value="UniProtKB-SubCell"/>
</dbReference>
<keyword evidence="7" id="KW-0811">Translocation</keyword>
<dbReference type="GO" id="GO:0005856">
    <property type="term" value="C:cytoskeleton"/>
    <property type="evidence" value="ECO:0007669"/>
    <property type="project" value="UniProtKB-SubCell"/>
</dbReference>
<comment type="caution">
    <text evidence="19">The sequence shown here is derived from an EMBL/GenBank/DDBJ whole genome shotgun (WGS) entry which is preliminary data.</text>
</comment>
<keyword evidence="5" id="KW-0597">Phosphoprotein</keyword>
<evidence type="ECO:0000256" key="3">
    <source>
        <dbReference type="ARBA" id="ARBA00022448"/>
    </source>
</evidence>
<feature type="domain" description="Costars" evidence="18">
    <location>
        <begin position="216"/>
        <end position="292"/>
    </location>
</feature>
<dbReference type="InterPro" id="IPR038095">
    <property type="entry name" value="Costars_sf"/>
</dbReference>
<evidence type="ECO:0000256" key="16">
    <source>
        <dbReference type="ARBA" id="ARBA00076363"/>
    </source>
</evidence>
<evidence type="ECO:0000256" key="13">
    <source>
        <dbReference type="ARBA" id="ARBA00059783"/>
    </source>
</evidence>
<evidence type="ECO:0000313" key="19">
    <source>
        <dbReference type="EMBL" id="KAJ1122908.1"/>
    </source>
</evidence>
<evidence type="ECO:0000256" key="12">
    <source>
        <dbReference type="ARBA" id="ARBA00023212"/>
    </source>
</evidence>
<evidence type="ECO:0000313" key="20">
    <source>
        <dbReference type="Proteomes" id="UP001066276"/>
    </source>
</evidence>
<evidence type="ECO:0000256" key="9">
    <source>
        <dbReference type="ARBA" id="ARBA00023159"/>
    </source>
</evidence>
<dbReference type="PANTHER" id="PTHR22739">
    <property type="entry name" value="STRIATED MUSCLE ACTIVATOR OF RHO-DEPENDENT SIGNALING-RELATED"/>
    <property type="match status" value="1"/>
</dbReference>
<dbReference type="Gene3D" id="1.10.10.1540">
    <property type="entry name" value="Costar domain"/>
    <property type="match status" value="1"/>
</dbReference>
<evidence type="ECO:0000256" key="1">
    <source>
        <dbReference type="ARBA" id="ARBA00004204"/>
    </source>
</evidence>
<evidence type="ECO:0000256" key="10">
    <source>
        <dbReference type="ARBA" id="ARBA00023163"/>
    </source>
</evidence>
<evidence type="ECO:0000256" key="7">
    <source>
        <dbReference type="ARBA" id="ARBA00023010"/>
    </source>
</evidence>
<name>A0AAV7PB16_PLEWA</name>
<dbReference type="Pfam" id="PF14705">
    <property type="entry name" value="Costars"/>
    <property type="match status" value="1"/>
</dbReference>
<comment type="function">
    <text evidence="13">Acts as an activator of serum response factor (SRF)-dependent transcription possibly by inducing nuclear translocation of MKL1 or MKL2 and through a mechanism requiring Rho-actin signaling.</text>
</comment>
<feature type="region of interest" description="Disordered" evidence="17">
    <location>
        <begin position="194"/>
        <end position="217"/>
    </location>
</feature>
<protein>
    <recommendedName>
        <fullName evidence="15">Actin-binding Rho-activating protein</fullName>
    </recommendedName>
    <alternativeName>
        <fullName evidence="16">Striated muscle activator of Rho-dependent signaling</fullName>
    </alternativeName>
</protein>
<feature type="compositionally biased region" description="Basic and acidic residues" evidence="17">
    <location>
        <begin position="120"/>
        <end position="133"/>
    </location>
</feature>
<dbReference type="InterPro" id="IPR027817">
    <property type="entry name" value="Costars_dom"/>
</dbReference>
<dbReference type="SMART" id="SM01283">
    <property type="entry name" value="Costars"/>
    <property type="match status" value="1"/>
</dbReference>
<keyword evidence="10" id="KW-0804">Transcription</keyword>
<keyword evidence="4" id="KW-0963">Cytoplasm</keyword>
<comment type="subcellular location">
    <subcellularLocation>
        <location evidence="2">Cytoplasm</location>
        <location evidence="2">Cytoskeleton</location>
    </subcellularLocation>
    <subcellularLocation>
        <location evidence="1">Cytoplasm</location>
        <location evidence="1">Myofibril</location>
        <location evidence="1">Sarcomere</location>
    </subcellularLocation>
</comment>
<feature type="compositionally biased region" description="Polar residues" evidence="17">
    <location>
        <begin position="15"/>
        <end position="28"/>
    </location>
</feature>
<organism evidence="19 20">
    <name type="scientific">Pleurodeles waltl</name>
    <name type="common">Iberian ribbed newt</name>
    <dbReference type="NCBI Taxonomy" id="8319"/>
    <lineage>
        <taxon>Eukaryota</taxon>
        <taxon>Metazoa</taxon>
        <taxon>Chordata</taxon>
        <taxon>Craniata</taxon>
        <taxon>Vertebrata</taxon>
        <taxon>Euteleostomi</taxon>
        <taxon>Amphibia</taxon>
        <taxon>Batrachia</taxon>
        <taxon>Caudata</taxon>
        <taxon>Salamandroidea</taxon>
        <taxon>Salamandridae</taxon>
        <taxon>Pleurodelinae</taxon>
        <taxon>Pleurodeles</taxon>
    </lineage>
</organism>
<dbReference type="GO" id="GO:0045944">
    <property type="term" value="P:positive regulation of transcription by RNA polymerase II"/>
    <property type="evidence" value="ECO:0007669"/>
    <property type="project" value="TreeGrafter"/>
</dbReference>